<feature type="repeat" description="TPR" evidence="3">
    <location>
        <begin position="175"/>
        <end position="208"/>
    </location>
</feature>
<feature type="compositionally biased region" description="Basic and acidic residues" evidence="4">
    <location>
        <begin position="49"/>
        <end position="99"/>
    </location>
</feature>
<evidence type="ECO:0008006" key="7">
    <source>
        <dbReference type="Google" id="ProtNLM"/>
    </source>
</evidence>
<dbReference type="InterPro" id="IPR052769">
    <property type="entry name" value="TPR_domain_protein"/>
</dbReference>
<proteinExistence type="predicted"/>
<dbReference type="OrthoDB" id="1872379at2759"/>
<organism evidence="5 6">
    <name type="scientific">Bugula neritina</name>
    <name type="common">Brown bryozoan</name>
    <name type="synonym">Sertularia neritina</name>
    <dbReference type="NCBI Taxonomy" id="10212"/>
    <lineage>
        <taxon>Eukaryota</taxon>
        <taxon>Metazoa</taxon>
        <taxon>Spiralia</taxon>
        <taxon>Lophotrochozoa</taxon>
        <taxon>Bryozoa</taxon>
        <taxon>Gymnolaemata</taxon>
        <taxon>Cheilostomatida</taxon>
        <taxon>Flustrina</taxon>
        <taxon>Buguloidea</taxon>
        <taxon>Bugulidae</taxon>
        <taxon>Bugula</taxon>
    </lineage>
</organism>
<sequence>MAEMLETPLSQLTTESNSGDHLDVTTNSDSQTTNNSTDTATTSNGSDYTDNKSLEDSQSKLDDEPSDESKDEKSIETQELEKRKAREDLMTNEEKEGLREKAEQLKASANSKYKQLCFAEAIEEYTAALETCPLCYSKERSILYSNRAAAYLYQENTEKVINDCTQSLQLNPNYTKPLLRRAQAYEKTEKLDEALEDYKKLLELDKRNPEAISACRRLPAEIEKRNEKLKAEMLDGGSPSQKLRVALVVN</sequence>
<dbReference type="InterPro" id="IPR011990">
    <property type="entry name" value="TPR-like_helical_dom_sf"/>
</dbReference>
<comment type="caution">
    <text evidence="5">The sequence shown here is derived from an EMBL/GenBank/DDBJ whole genome shotgun (WGS) entry which is preliminary data.</text>
</comment>
<dbReference type="Proteomes" id="UP000593567">
    <property type="component" value="Unassembled WGS sequence"/>
</dbReference>
<accession>A0A7J7J4J3</accession>
<keyword evidence="1" id="KW-0677">Repeat</keyword>
<dbReference type="InterPro" id="IPR019734">
    <property type="entry name" value="TPR_rpt"/>
</dbReference>
<dbReference type="EMBL" id="VXIV02003139">
    <property type="protein sequence ID" value="KAF6021015.1"/>
    <property type="molecule type" value="Genomic_DNA"/>
</dbReference>
<dbReference type="Pfam" id="PF07719">
    <property type="entry name" value="TPR_2"/>
    <property type="match status" value="1"/>
</dbReference>
<dbReference type="SUPFAM" id="SSF48452">
    <property type="entry name" value="TPR-like"/>
    <property type="match status" value="1"/>
</dbReference>
<keyword evidence="2 3" id="KW-0802">TPR repeat</keyword>
<dbReference type="PANTHER" id="PTHR46014">
    <property type="entry name" value="TETRATRICOPEPTIDE REPEAT PROTEIN 1"/>
    <property type="match status" value="1"/>
</dbReference>
<dbReference type="PANTHER" id="PTHR46014:SF1">
    <property type="entry name" value="TETRATRICOPEPTIDE REPEAT PROTEIN 1"/>
    <property type="match status" value="1"/>
</dbReference>
<name>A0A7J7J4J3_BUGNE</name>
<evidence type="ECO:0000313" key="6">
    <source>
        <dbReference type="Proteomes" id="UP000593567"/>
    </source>
</evidence>
<dbReference type="PROSITE" id="PS50005">
    <property type="entry name" value="TPR"/>
    <property type="match status" value="1"/>
</dbReference>
<dbReference type="SMART" id="SM00028">
    <property type="entry name" value="TPR"/>
    <property type="match status" value="3"/>
</dbReference>
<reference evidence="5" key="1">
    <citation type="submission" date="2020-06" db="EMBL/GenBank/DDBJ databases">
        <title>Draft genome of Bugula neritina, a colonial animal packing powerful symbionts and potential medicines.</title>
        <authorList>
            <person name="Rayko M."/>
        </authorList>
    </citation>
    <scope>NUCLEOTIDE SEQUENCE [LARGE SCALE GENOMIC DNA]</scope>
    <source>
        <strain evidence="5">Kwan_BN1</strain>
    </source>
</reference>
<gene>
    <name evidence="5" type="ORF">EB796_020662</name>
</gene>
<feature type="region of interest" description="Disordered" evidence="4">
    <location>
        <begin position="1"/>
        <end position="99"/>
    </location>
</feature>
<dbReference type="InterPro" id="IPR013105">
    <property type="entry name" value="TPR_2"/>
</dbReference>
<evidence type="ECO:0000256" key="4">
    <source>
        <dbReference type="SAM" id="MobiDB-lite"/>
    </source>
</evidence>
<dbReference type="Pfam" id="PF00515">
    <property type="entry name" value="TPR_1"/>
    <property type="match status" value="1"/>
</dbReference>
<feature type="compositionally biased region" description="Low complexity" evidence="4">
    <location>
        <begin position="24"/>
        <end position="47"/>
    </location>
</feature>
<dbReference type="AlphaFoldDB" id="A0A7J7J4J3"/>
<keyword evidence="6" id="KW-1185">Reference proteome</keyword>
<evidence type="ECO:0000256" key="2">
    <source>
        <dbReference type="ARBA" id="ARBA00022803"/>
    </source>
</evidence>
<dbReference type="Gene3D" id="1.25.40.10">
    <property type="entry name" value="Tetratricopeptide repeat domain"/>
    <property type="match status" value="1"/>
</dbReference>
<protein>
    <recommendedName>
        <fullName evidence="7">TTC1</fullName>
    </recommendedName>
</protein>
<evidence type="ECO:0000313" key="5">
    <source>
        <dbReference type="EMBL" id="KAF6021015.1"/>
    </source>
</evidence>
<evidence type="ECO:0000256" key="1">
    <source>
        <dbReference type="ARBA" id="ARBA00022737"/>
    </source>
</evidence>
<feature type="compositionally biased region" description="Polar residues" evidence="4">
    <location>
        <begin position="8"/>
        <end position="17"/>
    </location>
</feature>
<evidence type="ECO:0000256" key="3">
    <source>
        <dbReference type="PROSITE-ProRule" id="PRU00339"/>
    </source>
</evidence>